<dbReference type="SUPFAM" id="SSF57196">
    <property type="entry name" value="EGF/Laminin"/>
    <property type="match status" value="4"/>
</dbReference>
<keyword evidence="3" id="KW-0677">Repeat</keyword>
<evidence type="ECO:0000259" key="6">
    <source>
        <dbReference type="PROSITE" id="PS50026"/>
    </source>
</evidence>
<dbReference type="PANTHER" id="PTHR24049:SF22">
    <property type="entry name" value="DROSOPHILA CRUMBS HOMOLOG"/>
    <property type="match status" value="1"/>
</dbReference>
<evidence type="ECO:0000256" key="2">
    <source>
        <dbReference type="ARBA" id="ARBA00022729"/>
    </source>
</evidence>
<dbReference type="PROSITE" id="PS50026">
    <property type="entry name" value="EGF_3"/>
    <property type="match status" value="4"/>
</dbReference>
<dbReference type="AlphaFoldDB" id="A0A8S3TCW2"/>
<dbReference type="Gene3D" id="2.10.25.10">
    <property type="entry name" value="Laminin"/>
    <property type="match status" value="5"/>
</dbReference>
<dbReference type="InterPro" id="IPR000152">
    <property type="entry name" value="EGF-type_Asp/Asn_hydroxyl_site"/>
</dbReference>
<comment type="caution">
    <text evidence="5">Lacks conserved residue(s) required for the propagation of feature annotation.</text>
</comment>
<reference evidence="7" key="1">
    <citation type="submission" date="2021-03" db="EMBL/GenBank/DDBJ databases">
        <authorList>
            <person name="Bekaert M."/>
        </authorList>
    </citation>
    <scope>NUCLEOTIDE SEQUENCE</scope>
</reference>
<evidence type="ECO:0000256" key="3">
    <source>
        <dbReference type="ARBA" id="ARBA00022737"/>
    </source>
</evidence>
<protein>
    <submittedName>
        <fullName evidence="7">Fibropellin-1,Neurogenic locus notch homolog protein 1</fullName>
    </submittedName>
</protein>
<gene>
    <name evidence="7" type="ORF">MEDL_42174</name>
</gene>
<feature type="disulfide bond" evidence="5">
    <location>
        <begin position="283"/>
        <end position="292"/>
    </location>
</feature>
<feature type="domain" description="EGF-like" evidence="6">
    <location>
        <begin position="188"/>
        <end position="223"/>
    </location>
</feature>
<dbReference type="GO" id="GO:0007157">
    <property type="term" value="P:heterophilic cell-cell adhesion via plasma membrane cell adhesion molecules"/>
    <property type="evidence" value="ECO:0007669"/>
    <property type="project" value="TreeGrafter"/>
</dbReference>
<dbReference type="FunFam" id="2.10.25.10:FF:000031">
    <property type="entry name" value="neurogenic locus notch homolog protein 3"/>
    <property type="match status" value="2"/>
</dbReference>
<keyword evidence="1 5" id="KW-0245">EGF-like domain</keyword>
<sequence length="414" mass="45017">MLCLSEAVIQSCMFIPNDSQRQNNACLEYWTTSDMTNGCIFSPKDLEFTGRTKIFKNEYLITVNFTENTTMETFEIWVQRKDGTCLHNCCYDPCHHVTCYNGRQCSEGNCICPDGYYGRHCEHEYPCHGVTCQHGNCTNGSCTCESGYTGQHCENCNIDPCNSHGTCSNSATGYTCTCNAGYSGKTCAQDCSHDPCNGHGTCQYTQIGFTCTCNNGYTGHTCASDCSSNPCHGRGNCYNGVGGHLCQCHSGYSGTNCQTDCSSNPCHGRGDCYNGVGGYLCQCHSGYSGTNCQTAHICDKVGLLMDLATGKSVTMQNANACGGKSPDALILKHCQAPIFSKWKKGIQVNSHCSQLKHYIPIAEWTGHGFSDTIGILVSCQNGVLEMMSQSCSGYMMVHNVTAPASDLMYTVDWM</sequence>
<dbReference type="PROSITE" id="PS01186">
    <property type="entry name" value="EGF_2"/>
    <property type="match status" value="1"/>
</dbReference>
<keyword evidence="2" id="KW-0732">Signal</keyword>
<dbReference type="GO" id="GO:0045197">
    <property type="term" value="P:establishment or maintenance of epithelial cell apical/basal polarity"/>
    <property type="evidence" value="ECO:0007669"/>
    <property type="project" value="TreeGrafter"/>
</dbReference>
<proteinExistence type="predicted"/>
<feature type="domain" description="EGF-like" evidence="6">
    <location>
        <begin position="258"/>
        <end position="293"/>
    </location>
</feature>
<comment type="caution">
    <text evidence="7">The sequence shown here is derived from an EMBL/GenBank/DDBJ whole genome shotgun (WGS) entry which is preliminary data.</text>
</comment>
<feature type="domain" description="EGF-like" evidence="6">
    <location>
        <begin position="154"/>
        <end position="185"/>
    </location>
</feature>
<evidence type="ECO:0000256" key="5">
    <source>
        <dbReference type="PROSITE-ProRule" id="PRU00076"/>
    </source>
</evidence>
<feature type="domain" description="EGF-like" evidence="6">
    <location>
        <begin position="224"/>
        <end position="255"/>
    </location>
</feature>
<dbReference type="InterPro" id="IPR051022">
    <property type="entry name" value="Notch_Cell-Fate_Det"/>
</dbReference>
<dbReference type="GO" id="GO:0005886">
    <property type="term" value="C:plasma membrane"/>
    <property type="evidence" value="ECO:0007669"/>
    <property type="project" value="TreeGrafter"/>
</dbReference>
<keyword evidence="4 5" id="KW-1015">Disulfide bond</keyword>
<name>A0A8S3TCW2_MYTED</name>
<dbReference type="PROSITE" id="PS00022">
    <property type="entry name" value="EGF_1"/>
    <property type="match status" value="1"/>
</dbReference>
<dbReference type="Pfam" id="PF00008">
    <property type="entry name" value="EGF"/>
    <property type="match status" value="2"/>
</dbReference>
<dbReference type="PROSITE" id="PS00010">
    <property type="entry name" value="ASX_HYDROXYL"/>
    <property type="match status" value="1"/>
</dbReference>
<dbReference type="InterPro" id="IPR001881">
    <property type="entry name" value="EGF-like_Ca-bd_dom"/>
</dbReference>
<dbReference type="CDD" id="cd00054">
    <property type="entry name" value="EGF_CA"/>
    <property type="match status" value="4"/>
</dbReference>
<dbReference type="SMART" id="SM00179">
    <property type="entry name" value="EGF_CA"/>
    <property type="match status" value="4"/>
</dbReference>
<organism evidence="7 8">
    <name type="scientific">Mytilus edulis</name>
    <name type="common">Blue mussel</name>
    <dbReference type="NCBI Taxonomy" id="6550"/>
    <lineage>
        <taxon>Eukaryota</taxon>
        <taxon>Metazoa</taxon>
        <taxon>Spiralia</taxon>
        <taxon>Lophotrochozoa</taxon>
        <taxon>Mollusca</taxon>
        <taxon>Bivalvia</taxon>
        <taxon>Autobranchia</taxon>
        <taxon>Pteriomorphia</taxon>
        <taxon>Mytilida</taxon>
        <taxon>Mytiloidea</taxon>
        <taxon>Mytilidae</taxon>
        <taxon>Mytilinae</taxon>
        <taxon>Mytilus</taxon>
    </lineage>
</organism>
<evidence type="ECO:0000256" key="4">
    <source>
        <dbReference type="ARBA" id="ARBA00023157"/>
    </source>
</evidence>
<evidence type="ECO:0000313" key="8">
    <source>
        <dbReference type="Proteomes" id="UP000683360"/>
    </source>
</evidence>
<evidence type="ECO:0000313" key="7">
    <source>
        <dbReference type="EMBL" id="CAG2229291.1"/>
    </source>
</evidence>
<evidence type="ECO:0000256" key="1">
    <source>
        <dbReference type="ARBA" id="ARBA00022536"/>
    </source>
</evidence>
<accession>A0A8S3TCW2</accession>
<dbReference type="PANTHER" id="PTHR24049">
    <property type="entry name" value="CRUMBS FAMILY MEMBER"/>
    <property type="match status" value="1"/>
</dbReference>
<dbReference type="SMART" id="SM00181">
    <property type="entry name" value="EGF"/>
    <property type="match status" value="6"/>
</dbReference>
<dbReference type="GO" id="GO:0005509">
    <property type="term" value="F:calcium ion binding"/>
    <property type="evidence" value="ECO:0007669"/>
    <property type="project" value="InterPro"/>
</dbReference>
<feature type="disulfide bond" evidence="5">
    <location>
        <begin position="213"/>
        <end position="222"/>
    </location>
</feature>
<dbReference type="GO" id="GO:0032991">
    <property type="term" value="C:protein-containing complex"/>
    <property type="evidence" value="ECO:0007669"/>
    <property type="project" value="TreeGrafter"/>
</dbReference>
<keyword evidence="8" id="KW-1185">Reference proteome</keyword>
<dbReference type="EMBL" id="CAJPWZ010002023">
    <property type="protein sequence ID" value="CAG2229291.1"/>
    <property type="molecule type" value="Genomic_DNA"/>
</dbReference>
<dbReference type="InterPro" id="IPR000742">
    <property type="entry name" value="EGF"/>
</dbReference>
<dbReference type="Proteomes" id="UP000683360">
    <property type="component" value="Unassembled WGS sequence"/>
</dbReference>
<dbReference type="OrthoDB" id="6039063at2759"/>